<keyword evidence="2 4" id="KW-0238">DNA-binding</keyword>
<protein>
    <submittedName>
        <fullName evidence="7">TetR family transcriptional regulator</fullName>
    </submittedName>
</protein>
<keyword evidence="8" id="KW-1185">Reference proteome</keyword>
<dbReference type="SUPFAM" id="SSF46689">
    <property type="entry name" value="Homeodomain-like"/>
    <property type="match status" value="1"/>
</dbReference>
<feature type="compositionally biased region" description="Polar residues" evidence="5">
    <location>
        <begin position="1"/>
        <end position="14"/>
    </location>
</feature>
<dbReference type="Gene3D" id="1.10.10.60">
    <property type="entry name" value="Homeodomain-like"/>
    <property type="match status" value="1"/>
</dbReference>
<proteinExistence type="predicted"/>
<dbReference type="InterPro" id="IPR050109">
    <property type="entry name" value="HTH-type_TetR-like_transc_reg"/>
</dbReference>
<evidence type="ECO:0000313" key="7">
    <source>
        <dbReference type="EMBL" id="GLJ78056.1"/>
    </source>
</evidence>
<sequence length="203" mass="21625">MGYSQGVSAEQEPSGTRRGRPRDPQLRAQVLTAASRQLENAGYTAMTMEGILADTGIAKRTLYRWWPSKAAVVAEAILEGFVSVPENRIAHTEDVWEDLRNWLESVAVSVRGSYGEVLRAATAIGATDAALGESLTNAFARPARADVIARLQAAAKRGQVSPGADLDAVVDLLMAIIVYIGVSRDDAARIPGALGVIRLGIEP</sequence>
<dbReference type="GO" id="GO:0003700">
    <property type="term" value="F:DNA-binding transcription factor activity"/>
    <property type="evidence" value="ECO:0007669"/>
    <property type="project" value="TreeGrafter"/>
</dbReference>
<gene>
    <name evidence="7" type="ORF">GCM10017584_36300</name>
</gene>
<dbReference type="PANTHER" id="PTHR30055:SF148">
    <property type="entry name" value="TETR-FAMILY TRANSCRIPTIONAL REGULATOR"/>
    <property type="match status" value="1"/>
</dbReference>
<comment type="caution">
    <text evidence="7">The sequence shown here is derived from an EMBL/GenBank/DDBJ whole genome shotgun (WGS) entry which is preliminary data.</text>
</comment>
<evidence type="ECO:0000313" key="8">
    <source>
        <dbReference type="Proteomes" id="UP001142372"/>
    </source>
</evidence>
<dbReference type="AlphaFoldDB" id="A0A9W6HDA9"/>
<evidence type="ECO:0000256" key="3">
    <source>
        <dbReference type="ARBA" id="ARBA00023163"/>
    </source>
</evidence>
<evidence type="ECO:0000259" key="6">
    <source>
        <dbReference type="PROSITE" id="PS50977"/>
    </source>
</evidence>
<dbReference type="Gene3D" id="1.10.357.10">
    <property type="entry name" value="Tetracycline Repressor, domain 2"/>
    <property type="match status" value="1"/>
</dbReference>
<dbReference type="EMBL" id="BSEN01000015">
    <property type="protein sequence ID" value="GLJ78056.1"/>
    <property type="molecule type" value="Genomic_DNA"/>
</dbReference>
<reference evidence="7" key="2">
    <citation type="submission" date="2023-01" db="EMBL/GenBank/DDBJ databases">
        <authorList>
            <person name="Sun Q."/>
            <person name="Evtushenko L."/>
        </authorList>
    </citation>
    <scope>NUCLEOTIDE SEQUENCE</scope>
    <source>
        <strain evidence="7">VKM Ac-1401</strain>
    </source>
</reference>
<evidence type="ECO:0000256" key="1">
    <source>
        <dbReference type="ARBA" id="ARBA00023015"/>
    </source>
</evidence>
<name>A0A9W6HDA9_9MICO</name>
<dbReference type="GO" id="GO:0000976">
    <property type="term" value="F:transcription cis-regulatory region binding"/>
    <property type="evidence" value="ECO:0007669"/>
    <property type="project" value="TreeGrafter"/>
</dbReference>
<feature type="domain" description="HTH tetR-type" evidence="6">
    <location>
        <begin position="24"/>
        <end position="84"/>
    </location>
</feature>
<dbReference type="InterPro" id="IPR009057">
    <property type="entry name" value="Homeodomain-like_sf"/>
</dbReference>
<feature type="DNA-binding region" description="H-T-H motif" evidence="4">
    <location>
        <begin position="47"/>
        <end position="66"/>
    </location>
</feature>
<reference evidence="7" key="1">
    <citation type="journal article" date="2014" name="Int. J. Syst. Evol. Microbiol.">
        <title>Complete genome sequence of Corynebacterium casei LMG S-19264T (=DSM 44701T), isolated from a smear-ripened cheese.</title>
        <authorList>
            <consortium name="US DOE Joint Genome Institute (JGI-PGF)"/>
            <person name="Walter F."/>
            <person name="Albersmeier A."/>
            <person name="Kalinowski J."/>
            <person name="Ruckert C."/>
        </authorList>
    </citation>
    <scope>NUCLEOTIDE SEQUENCE</scope>
    <source>
        <strain evidence="7">VKM Ac-1401</strain>
    </source>
</reference>
<evidence type="ECO:0000256" key="4">
    <source>
        <dbReference type="PROSITE-ProRule" id="PRU00335"/>
    </source>
</evidence>
<dbReference type="Pfam" id="PF16859">
    <property type="entry name" value="TetR_C_11"/>
    <property type="match status" value="1"/>
</dbReference>
<organism evidence="7 8">
    <name type="scientific">Leifsonia poae</name>
    <dbReference type="NCBI Taxonomy" id="110933"/>
    <lineage>
        <taxon>Bacteria</taxon>
        <taxon>Bacillati</taxon>
        <taxon>Actinomycetota</taxon>
        <taxon>Actinomycetes</taxon>
        <taxon>Micrococcales</taxon>
        <taxon>Microbacteriaceae</taxon>
        <taxon>Leifsonia</taxon>
    </lineage>
</organism>
<dbReference type="Pfam" id="PF00440">
    <property type="entry name" value="TetR_N"/>
    <property type="match status" value="1"/>
</dbReference>
<dbReference type="InterPro" id="IPR036271">
    <property type="entry name" value="Tet_transcr_reg_TetR-rel_C_sf"/>
</dbReference>
<dbReference type="InterPro" id="IPR001647">
    <property type="entry name" value="HTH_TetR"/>
</dbReference>
<dbReference type="PANTHER" id="PTHR30055">
    <property type="entry name" value="HTH-TYPE TRANSCRIPTIONAL REGULATOR RUTR"/>
    <property type="match status" value="1"/>
</dbReference>
<evidence type="ECO:0000256" key="5">
    <source>
        <dbReference type="SAM" id="MobiDB-lite"/>
    </source>
</evidence>
<keyword evidence="3" id="KW-0804">Transcription</keyword>
<dbReference type="InterPro" id="IPR011075">
    <property type="entry name" value="TetR_C"/>
</dbReference>
<dbReference type="PROSITE" id="PS50977">
    <property type="entry name" value="HTH_TETR_2"/>
    <property type="match status" value="1"/>
</dbReference>
<dbReference type="Proteomes" id="UP001142372">
    <property type="component" value="Unassembled WGS sequence"/>
</dbReference>
<dbReference type="SUPFAM" id="SSF48498">
    <property type="entry name" value="Tetracyclin repressor-like, C-terminal domain"/>
    <property type="match status" value="1"/>
</dbReference>
<accession>A0A9W6HDA9</accession>
<feature type="region of interest" description="Disordered" evidence="5">
    <location>
        <begin position="1"/>
        <end position="24"/>
    </location>
</feature>
<evidence type="ECO:0000256" key="2">
    <source>
        <dbReference type="ARBA" id="ARBA00023125"/>
    </source>
</evidence>
<keyword evidence="1" id="KW-0805">Transcription regulation</keyword>